<sequence length="498" mass="53151">MKNRKNYLLLMIFFMNILFSQVGIGTANPRGALDINKETTNNMGLVLPTNSDPGNLINPMGGNVAIGTIMYDSTLSCVRVYKSSGWSKCLCDQCGPTPGFTLDCSTGALSGTFIAGVPSTGTKTINYTNASGQPYNAISVTSTGVTGLTATAPAGTLANGSGNISLTVSGTPSGSGIASFVVSVAGESCSFTINVNGEGTFDNPSVSCQSIFDKYNSSGILVANDGEYWIGTATNKYKTRCDMVDAAEAAALDKEVGGYTLLWSYSEGTATKDNAWGTNGTVSWGATTLDNRNVVKVQNGTMNYNNFRIETTEKARWTGKVTRQTFTDEPTNSNKDLNTYLNYPKSDIVNGGLNFRLVGSGTVTGKYLGGVTSLTKNAGDDRGTLTIDNVMIKNNIYFYNGDYNTHWDITDYRYSPTINGGNGAIISNWPLWVVGEWTSEMPFGRCINGLTSYTPLAPQGGGYPVKTFTDACLPNNANIGRHPGINGTEGYVMQWWAK</sequence>
<evidence type="ECO:0000313" key="1">
    <source>
        <dbReference type="EMBL" id="PWN68281.1"/>
    </source>
</evidence>
<protein>
    <submittedName>
        <fullName evidence="1">Uncharacterized protein</fullName>
    </submittedName>
</protein>
<evidence type="ECO:0000313" key="2">
    <source>
        <dbReference type="Proteomes" id="UP000236594"/>
    </source>
</evidence>
<comment type="caution">
    <text evidence="1">The sequence shown here is derived from an EMBL/GenBank/DDBJ whole genome shotgun (WGS) entry which is preliminary data.</text>
</comment>
<organism evidence="1 2">
    <name type="scientific">Chryseobacterium phosphatilyticum</name>
    <dbReference type="NCBI Taxonomy" id="475075"/>
    <lineage>
        <taxon>Bacteria</taxon>
        <taxon>Pseudomonadati</taxon>
        <taxon>Bacteroidota</taxon>
        <taxon>Flavobacteriia</taxon>
        <taxon>Flavobacteriales</taxon>
        <taxon>Weeksellaceae</taxon>
        <taxon>Chryseobacterium group</taxon>
        <taxon>Chryseobacterium</taxon>
    </lineage>
</organism>
<dbReference type="RefSeq" id="WP_109713437.1">
    <property type="nucleotide sequence ID" value="NZ_PPED02000004.1"/>
</dbReference>
<accession>A0A316X3G4</accession>
<proteinExistence type="predicted"/>
<gene>
    <name evidence="1" type="ORF">C1631_016400</name>
</gene>
<dbReference type="Proteomes" id="UP000236594">
    <property type="component" value="Unassembled WGS sequence"/>
</dbReference>
<dbReference type="EMBL" id="PPED02000004">
    <property type="protein sequence ID" value="PWN68281.1"/>
    <property type="molecule type" value="Genomic_DNA"/>
</dbReference>
<reference evidence="1 2" key="1">
    <citation type="submission" date="2018-04" db="EMBL/GenBank/DDBJ databases">
        <title>Draft Genome Sequence of Phosphate-Solubilizing Chryseobacterium sp. ISE14 that is a Biocontrol and Plant Growth-Promoting Rhizobacterium Isolated from Cucumber.</title>
        <authorList>
            <person name="Jeong J.-J."/>
            <person name="Sang M.K."/>
            <person name="Choi I.-G."/>
            <person name="Kim K.D."/>
        </authorList>
    </citation>
    <scope>NUCLEOTIDE SEQUENCE [LARGE SCALE GENOMIC DNA]</scope>
    <source>
        <strain evidence="1 2">ISE14</strain>
    </source>
</reference>
<dbReference type="AlphaFoldDB" id="A0A316X3G4"/>
<dbReference type="OrthoDB" id="1377352at2"/>
<keyword evidence="2" id="KW-1185">Reference proteome</keyword>
<name>A0A316X3G4_9FLAO</name>